<sequence length="569" mass="62958">MNLENQENSASLGKLLELHASIYNALTNPDLDVNIPHSPGPMDLRLTSTFLLWQNLHLPESVTRLLFAARSSGSPSSFKPLLLILLSEDESMVLVPLAKGLVMVFETDEESEAEELPEMPRKYGSCPQFNDDDSTLTEERPERKIALPLNPSFIMPKISLSDPQHRYRLTIVTSGNSNMKSQTLKLTAFFRDAFGLLMQRIQISHLAVSSGPLKLDVSMLQSSDLVFIVNDGTMAIPEVLLAAAEGQKDLPKLTIINIVTTNYFVNLVDLISAWRPFQIWKCPSLYSDAFLTRIKSFVEDELLDTSGGRYAKEFEAHKRKHQRGETADDNVVDGDALNASNSMYDSLVRPSKPYYKGIERQIRSELLMSQSFSNTDPLRLSSDAHSFAHIYRIAKALLGIHNSSDDLQLQRVGGSQSLTSWIWSLVPARNVWLICSFSMGLGVGVTVASGAASVFAVYFYDSAKLYASAACEKILSKVSTPRVPLNVVPEVKSLDKFAEAFGDSIVSWTHGVIDATMSLLDTKFVSDMLVWLNTYVQNVKSLSSVAMAAAQNGVEKTIRLFSSAINIMP</sequence>
<evidence type="ECO:0000256" key="1">
    <source>
        <dbReference type="SAM" id="MobiDB-lite"/>
    </source>
</evidence>
<name>A0A2P7YTU1_9ASCO</name>
<dbReference type="AlphaFoldDB" id="A0A2P7YTU1"/>
<accession>A0A2P7YTU1</accession>
<evidence type="ECO:0000313" key="4">
    <source>
        <dbReference type="Proteomes" id="UP000241107"/>
    </source>
</evidence>
<organism evidence="3 4">
    <name type="scientific">Candidozyma pseudohaemuli</name>
    <dbReference type="NCBI Taxonomy" id="418784"/>
    <lineage>
        <taxon>Eukaryota</taxon>
        <taxon>Fungi</taxon>
        <taxon>Dikarya</taxon>
        <taxon>Ascomycota</taxon>
        <taxon>Saccharomycotina</taxon>
        <taxon>Pichiomycetes</taxon>
        <taxon>Metschnikowiaceae</taxon>
        <taxon>Candidozyma</taxon>
    </lineage>
</organism>
<reference evidence="3 4" key="1">
    <citation type="submission" date="2018-03" db="EMBL/GenBank/DDBJ databases">
        <title>Candida pseudohaemulonii genome assembly and annotation.</title>
        <authorList>
            <person name="Munoz J.F."/>
            <person name="Gade L.G."/>
            <person name="Chow N.A."/>
            <person name="Litvintseva A.P."/>
            <person name="Loparev V.N."/>
            <person name="Cuomo C.A."/>
        </authorList>
    </citation>
    <scope>NUCLEOTIDE SEQUENCE [LARGE SCALE GENOMIC DNA]</scope>
    <source>
        <strain evidence="3 4">B12108</strain>
    </source>
</reference>
<dbReference type="OrthoDB" id="3989662at2759"/>
<feature type="region of interest" description="Disordered" evidence="1">
    <location>
        <begin position="111"/>
        <end position="135"/>
    </location>
</feature>
<dbReference type="Proteomes" id="UP000241107">
    <property type="component" value="Unassembled WGS sequence"/>
</dbReference>
<dbReference type="VEuPathDB" id="FungiDB:C7M61_001982"/>
<protein>
    <submittedName>
        <fullName evidence="3">Uncharacterized protein</fullName>
    </submittedName>
</protein>
<proteinExistence type="predicted"/>
<dbReference type="GeneID" id="36565372"/>
<evidence type="ECO:0000313" key="3">
    <source>
        <dbReference type="EMBL" id="PSK39371.1"/>
    </source>
</evidence>
<comment type="caution">
    <text evidence="3">The sequence shown here is derived from an EMBL/GenBank/DDBJ whole genome shotgun (WGS) entry which is preliminary data.</text>
</comment>
<dbReference type="RefSeq" id="XP_024714508.1">
    <property type="nucleotide sequence ID" value="XM_024857372.1"/>
</dbReference>
<gene>
    <name evidence="3" type="ORF">C7M61_001982</name>
</gene>
<keyword evidence="4" id="KW-1185">Reference proteome</keyword>
<keyword evidence="2" id="KW-0472">Membrane</keyword>
<evidence type="ECO:0000256" key="2">
    <source>
        <dbReference type="SAM" id="Phobius"/>
    </source>
</evidence>
<keyword evidence="2" id="KW-0812">Transmembrane</keyword>
<feature type="transmembrane region" description="Helical" evidence="2">
    <location>
        <begin position="431"/>
        <end position="460"/>
    </location>
</feature>
<dbReference type="EMBL" id="PYFQ01000003">
    <property type="protein sequence ID" value="PSK39371.1"/>
    <property type="molecule type" value="Genomic_DNA"/>
</dbReference>
<keyword evidence="2" id="KW-1133">Transmembrane helix</keyword>